<dbReference type="EMBL" id="CP144519">
    <property type="protein sequence ID" value="WWC66831.1"/>
    <property type="molecule type" value="Genomic_DNA"/>
</dbReference>
<keyword evidence="2" id="KW-0732">Signal</keyword>
<proteinExistence type="predicted"/>
<reference evidence="4" key="4">
    <citation type="submission" date="2024-02" db="EMBL/GenBank/DDBJ databases">
        <title>Comparative genomics of Cryptococcus and Kwoniella reveals pathogenesis evolution and contrasting modes of karyotype evolution via chromosome fusion or intercentromeric recombination.</title>
        <authorList>
            <person name="Coelho M.A."/>
            <person name="David-Palma M."/>
            <person name="Shea T."/>
            <person name="Bowers K."/>
            <person name="McGinley-Smith S."/>
            <person name="Mohammad A.W."/>
            <person name="Gnirke A."/>
            <person name="Yurkov A.M."/>
            <person name="Nowrousian M."/>
            <person name="Sun S."/>
            <person name="Cuomo C.A."/>
            <person name="Heitman J."/>
        </authorList>
    </citation>
    <scope>NUCLEOTIDE SEQUENCE</scope>
    <source>
        <strain evidence="4">CBS 10737</strain>
    </source>
</reference>
<feature type="region of interest" description="Disordered" evidence="1">
    <location>
        <begin position="113"/>
        <end position="172"/>
    </location>
</feature>
<feature type="chain" id="PRO_5008628552" evidence="2">
    <location>
        <begin position="32"/>
        <end position="287"/>
    </location>
</feature>
<dbReference type="AlphaFoldDB" id="A0A1B9ICA3"/>
<dbReference type="KEGG" id="kpin:30168958"/>
<evidence type="ECO:0000313" key="4">
    <source>
        <dbReference type="EMBL" id="WWC66831.1"/>
    </source>
</evidence>
<accession>A0A1B9ICA3</accession>
<gene>
    <name evidence="3" type="ORF">I206_00589</name>
    <name evidence="4" type="ORF">I206_100738</name>
</gene>
<sequence>MPQDIRISGNRWLVLLYLILYLLEFASNVSAEDSNSCQNTLQSTFTESNAVYTSYSDSTSTTTEYFTSWLNSQQGSTFTDITTNTTWVNDPSQNALSLTDISPTTTIPFEAPLTVSSSEELSTPESNEPSISTTMTEDSSKSQKPSSTSAETSTSSTEKPPKPTTDMQALSDKAREECTEFWGCFAVIQQSDKVKVDEIGVPDPSPRLGPGFWYKKLDNQAPEYNVRSFRISIDVTGKKPQYKECNYTLMTAPKDIFISVIVTETEPYFELEGMNDKYLKLGDNCAF</sequence>
<reference evidence="3" key="1">
    <citation type="submission" date="2013-07" db="EMBL/GenBank/DDBJ databases">
        <title>The Genome Sequence of Cryptococcus pinus CBS10737.</title>
        <authorList>
            <consortium name="The Broad Institute Genome Sequencing Platform"/>
            <person name="Cuomo C."/>
            <person name="Litvintseva A."/>
            <person name="Chen Y."/>
            <person name="Heitman J."/>
            <person name="Sun S."/>
            <person name="Springer D."/>
            <person name="Dromer F."/>
            <person name="Young S.K."/>
            <person name="Zeng Q."/>
            <person name="Gargeya S."/>
            <person name="Fitzgerald M."/>
            <person name="Abouelleil A."/>
            <person name="Alvarado L."/>
            <person name="Berlin A.M."/>
            <person name="Chapman S.B."/>
            <person name="Dewar J."/>
            <person name="Goldberg J."/>
            <person name="Griggs A."/>
            <person name="Gujja S."/>
            <person name="Hansen M."/>
            <person name="Howarth C."/>
            <person name="Imamovic A."/>
            <person name="Larimer J."/>
            <person name="McCowan C."/>
            <person name="Murphy C."/>
            <person name="Pearson M."/>
            <person name="Priest M."/>
            <person name="Roberts A."/>
            <person name="Saif S."/>
            <person name="Shea T."/>
            <person name="Sykes S."/>
            <person name="Wortman J."/>
            <person name="Nusbaum C."/>
            <person name="Birren B."/>
        </authorList>
    </citation>
    <scope>NUCLEOTIDE SEQUENCE [LARGE SCALE GENOMIC DNA]</scope>
    <source>
        <strain evidence="3">CBS 10737</strain>
    </source>
</reference>
<dbReference type="GeneID" id="30168958"/>
<keyword evidence="5" id="KW-1185">Reference proteome</keyword>
<evidence type="ECO:0000313" key="5">
    <source>
        <dbReference type="Proteomes" id="UP000094020"/>
    </source>
</evidence>
<reference evidence="3" key="3">
    <citation type="submission" date="2016-07" db="EMBL/GenBank/DDBJ databases">
        <title>Evolution of pathogenesis and genome organization in the Tremellales.</title>
        <authorList>
            <person name="Cuomo C."/>
            <person name="Litvintseva A."/>
            <person name="Heitman J."/>
            <person name="Chen Y."/>
            <person name="Sun S."/>
            <person name="Springer D."/>
            <person name="Dromer F."/>
            <person name="Young S."/>
            <person name="Zeng Q."/>
            <person name="Chapman S."/>
            <person name="Gujja S."/>
            <person name="Saif S."/>
            <person name="Birren B."/>
        </authorList>
    </citation>
    <scope>NUCLEOTIDE SEQUENCE</scope>
    <source>
        <strain evidence="3">CBS 10737</strain>
    </source>
</reference>
<dbReference type="Proteomes" id="UP000094020">
    <property type="component" value="Chromosome 1"/>
</dbReference>
<evidence type="ECO:0000256" key="2">
    <source>
        <dbReference type="SAM" id="SignalP"/>
    </source>
</evidence>
<evidence type="ECO:0000313" key="3">
    <source>
        <dbReference type="EMBL" id="OCF53288.1"/>
    </source>
</evidence>
<protein>
    <submittedName>
        <fullName evidence="3">Uncharacterized protein</fullName>
    </submittedName>
</protein>
<dbReference type="OrthoDB" id="10576084at2759"/>
<feature type="compositionally biased region" description="Polar residues" evidence="1">
    <location>
        <begin position="114"/>
        <end position="137"/>
    </location>
</feature>
<feature type="signal peptide" evidence="2">
    <location>
        <begin position="1"/>
        <end position="31"/>
    </location>
</feature>
<evidence type="ECO:0000256" key="1">
    <source>
        <dbReference type="SAM" id="MobiDB-lite"/>
    </source>
</evidence>
<reference evidence="4" key="2">
    <citation type="submission" date="2013-07" db="EMBL/GenBank/DDBJ databases">
        <authorList>
            <consortium name="The Broad Institute Genome Sequencing Platform"/>
            <person name="Cuomo C."/>
            <person name="Litvintseva A."/>
            <person name="Chen Y."/>
            <person name="Heitman J."/>
            <person name="Sun S."/>
            <person name="Springer D."/>
            <person name="Dromer F."/>
            <person name="Young S.K."/>
            <person name="Zeng Q."/>
            <person name="Gargeya S."/>
            <person name="Fitzgerald M."/>
            <person name="Abouelleil A."/>
            <person name="Alvarado L."/>
            <person name="Berlin A.M."/>
            <person name="Chapman S.B."/>
            <person name="Dewar J."/>
            <person name="Goldberg J."/>
            <person name="Griggs A."/>
            <person name="Gujja S."/>
            <person name="Hansen M."/>
            <person name="Howarth C."/>
            <person name="Imamovic A."/>
            <person name="Larimer J."/>
            <person name="McCowan C."/>
            <person name="Murphy C."/>
            <person name="Pearson M."/>
            <person name="Priest M."/>
            <person name="Roberts A."/>
            <person name="Saif S."/>
            <person name="Shea T."/>
            <person name="Sykes S."/>
            <person name="Wortman J."/>
            <person name="Nusbaum C."/>
            <person name="Birren B."/>
        </authorList>
    </citation>
    <scope>NUCLEOTIDE SEQUENCE</scope>
    <source>
        <strain evidence="4">CBS 10737</strain>
    </source>
</reference>
<feature type="compositionally biased region" description="Low complexity" evidence="1">
    <location>
        <begin position="142"/>
        <end position="158"/>
    </location>
</feature>
<name>A0A1B9ICA3_9TREE</name>
<dbReference type="RefSeq" id="XP_019014507.1">
    <property type="nucleotide sequence ID" value="XM_019152369.1"/>
</dbReference>
<dbReference type="EMBL" id="KI894007">
    <property type="protein sequence ID" value="OCF53288.1"/>
    <property type="molecule type" value="Genomic_DNA"/>
</dbReference>
<organism evidence="3">
    <name type="scientific">Kwoniella pini CBS 10737</name>
    <dbReference type="NCBI Taxonomy" id="1296096"/>
    <lineage>
        <taxon>Eukaryota</taxon>
        <taxon>Fungi</taxon>
        <taxon>Dikarya</taxon>
        <taxon>Basidiomycota</taxon>
        <taxon>Agaricomycotina</taxon>
        <taxon>Tremellomycetes</taxon>
        <taxon>Tremellales</taxon>
        <taxon>Cryptococcaceae</taxon>
        <taxon>Kwoniella</taxon>
    </lineage>
</organism>